<proteinExistence type="predicted"/>
<feature type="transmembrane region" description="Helical" evidence="1">
    <location>
        <begin position="12"/>
        <end position="34"/>
    </location>
</feature>
<reference evidence="3 4" key="1">
    <citation type="journal article" date="2015" name="Genome Announc.">
        <title>Expanding the biotechnology potential of lactobacilli through comparative genomics of 213 strains and associated genera.</title>
        <authorList>
            <person name="Sun Z."/>
            <person name="Harris H.M."/>
            <person name="McCann A."/>
            <person name="Guo C."/>
            <person name="Argimon S."/>
            <person name="Zhang W."/>
            <person name="Yang X."/>
            <person name="Jeffery I.B."/>
            <person name="Cooney J.C."/>
            <person name="Kagawa T.F."/>
            <person name="Liu W."/>
            <person name="Song Y."/>
            <person name="Salvetti E."/>
            <person name="Wrobel A."/>
            <person name="Rasinkangas P."/>
            <person name="Parkhill J."/>
            <person name="Rea M.C."/>
            <person name="O'Sullivan O."/>
            <person name="Ritari J."/>
            <person name="Douillard F.P."/>
            <person name="Paul Ross R."/>
            <person name="Yang R."/>
            <person name="Briner A.E."/>
            <person name="Felis G.E."/>
            <person name="de Vos W.M."/>
            <person name="Barrangou R."/>
            <person name="Klaenhammer T.R."/>
            <person name="Caufield P.W."/>
            <person name="Cui Y."/>
            <person name="Zhang H."/>
            <person name="O'Toole P.W."/>
        </authorList>
    </citation>
    <scope>NUCLEOTIDE SEQUENCE [LARGE SCALE GENOMIC DNA]</scope>
    <source>
        <strain evidence="3 4">DSM 23365</strain>
    </source>
</reference>
<evidence type="ECO:0000313" key="4">
    <source>
        <dbReference type="Proteomes" id="UP000051442"/>
    </source>
</evidence>
<comment type="caution">
    <text evidence="3">The sequence shown here is derived from an EMBL/GenBank/DDBJ whole genome shotgun (WGS) entry which is preliminary data.</text>
</comment>
<dbReference type="Proteomes" id="UP000051442">
    <property type="component" value="Unassembled WGS sequence"/>
</dbReference>
<dbReference type="Gene3D" id="3.10.450.40">
    <property type="match status" value="2"/>
</dbReference>
<keyword evidence="1" id="KW-1133">Transmembrane helix</keyword>
<name>A0A0R2EWD6_9LACO</name>
<protein>
    <recommendedName>
        <fullName evidence="2">Cell wall elongation regulator TseB-like domain-containing protein</fullName>
    </recommendedName>
</protein>
<dbReference type="EMBL" id="AYZM01000176">
    <property type="protein sequence ID" value="KRN16420.1"/>
    <property type="molecule type" value="Genomic_DNA"/>
</dbReference>
<dbReference type="Pfam" id="PF17881">
    <property type="entry name" value="TseB"/>
    <property type="match status" value="1"/>
</dbReference>
<sequence>MRREHASHKRTGRRVLIGFLIAIVVVIIALIWGVHHATKPITQAKAQSVKIAEKYAGLKTTSGFYWTNLNRTYYTVAGTNKQNQPVYIIVPQKGGHVRVLQQKSGESRNQVLSQVWSKHNPKKVLQASLSVFNGSPAWIVSYMNQKGQLCYETFSFKTGKVLQLIENI</sequence>
<dbReference type="InterPro" id="IPR041401">
    <property type="entry name" value="TseB-like_dom"/>
</dbReference>
<dbReference type="STRING" id="1423804.FD14_GL002746"/>
<dbReference type="SUPFAM" id="SSF54403">
    <property type="entry name" value="Cystatin/monellin"/>
    <property type="match status" value="2"/>
</dbReference>
<keyword evidence="4" id="KW-1185">Reference proteome</keyword>
<gene>
    <name evidence="3" type="ORF">FD14_GL002746</name>
</gene>
<keyword evidence="1" id="KW-0472">Membrane</keyword>
<evidence type="ECO:0000259" key="2">
    <source>
        <dbReference type="Pfam" id="PF17881"/>
    </source>
</evidence>
<dbReference type="RefSeq" id="WP_054736034.1">
    <property type="nucleotide sequence ID" value="NZ_AYZM01000176.1"/>
</dbReference>
<keyword evidence="1" id="KW-0812">Transmembrane</keyword>
<dbReference type="AlphaFoldDB" id="A0A0R2EWD6"/>
<dbReference type="OrthoDB" id="2242521at2"/>
<feature type="domain" description="Cell wall elongation regulator TseB-like" evidence="2">
    <location>
        <begin position="47"/>
        <end position="91"/>
    </location>
</feature>
<dbReference type="PATRIC" id="fig|1423804.4.peg.2962"/>
<accession>A0A0R2EWD6</accession>
<organism evidence="3 4">
    <name type="scientific">Secundilactobacillus similis DSM 23365 = JCM 2765</name>
    <dbReference type="NCBI Taxonomy" id="1423804"/>
    <lineage>
        <taxon>Bacteria</taxon>
        <taxon>Bacillati</taxon>
        <taxon>Bacillota</taxon>
        <taxon>Bacilli</taxon>
        <taxon>Lactobacillales</taxon>
        <taxon>Lactobacillaceae</taxon>
        <taxon>Secundilactobacillus</taxon>
    </lineage>
</organism>
<evidence type="ECO:0000313" key="3">
    <source>
        <dbReference type="EMBL" id="KRN16420.1"/>
    </source>
</evidence>
<dbReference type="InterPro" id="IPR046350">
    <property type="entry name" value="Cystatin_sf"/>
</dbReference>
<evidence type="ECO:0000256" key="1">
    <source>
        <dbReference type="SAM" id="Phobius"/>
    </source>
</evidence>